<comment type="caution">
    <text evidence="1">The sequence shown here is derived from an EMBL/GenBank/DDBJ whole genome shotgun (WGS) entry which is preliminary data.</text>
</comment>
<organism evidence="1 2">
    <name type="scientific">Melastoma candidum</name>
    <dbReference type="NCBI Taxonomy" id="119954"/>
    <lineage>
        <taxon>Eukaryota</taxon>
        <taxon>Viridiplantae</taxon>
        <taxon>Streptophyta</taxon>
        <taxon>Embryophyta</taxon>
        <taxon>Tracheophyta</taxon>
        <taxon>Spermatophyta</taxon>
        <taxon>Magnoliopsida</taxon>
        <taxon>eudicotyledons</taxon>
        <taxon>Gunneridae</taxon>
        <taxon>Pentapetalae</taxon>
        <taxon>rosids</taxon>
        <taxon>malvids</taxon>
        <taxon>Myrtales</taxon>
        <taxon>Melastomataceae</taxon>
        <taxon>Melastomatoideae</taxon>
        <taxon>Melastomateae</taxon>
        <taxon>Melastoma</taxon>
    </lineage>
</organism>
<protein>
    <submittedName>
        <fullName evidence="1">Uncharacterized protein</fullName>
    </submittedName>
</protein>
<proteinExistence type="predicted"/>
<name>A0ACB9RKL6_9MYRT</name>
<dbReference type="EMBL" id="CM042883">
    <property type="protein sequence ID" value="KAI4377988.1"/>
    <property type="molecule type" value="Genomic_DNA"/>
</dbReference>
<gene>
    <name evidence="1" type="ORF">MLD38_015534</name>
</gene>
<sequence>MLNFSITLHVSSSSPIPARSSPLLPFYAATYSPPRNFSVTASSPPSSSSLSSSLVLLPPPSCFSRPACVSVGNMAELVRNAAGNGKDKPVVEHSRAFVEARSHEELLSGIKKLAKEGKLSPHVATGMEELFHTYKNAVHKSGIPGADEVILSNMSATLDRVLFDVEDPFVFDPHHKALREPFDYYVFGQNYLRPLINFRTSYVGNIGIFSEIQEKLRQGHNIVLMSNHQTEADPAFIALLLESTHEDIAQNLIYVAGDRVLTDPLSKPFSMGRNLFCVYSKKHILDVPELAEMKKKANIRSLKEMALVLRRGSQIVWIAPSGGRDRADPATREWNPAPFDPSSVDNMRRLVENSGASGHVYPLSLLCYEIMPPPAQVEKEIGERRVLSFNGAGLSVAPEINSREVTANCKNPEEAKEAYTRAVYGSVVKQYEVLKAAIQGQKGLKASTEYVTLSQPWN</sequence>
<keyword evidence="2" id="KW-1185">Reference proteome</keyword>
<evidence type="ECO:0000313" key="1">
    <source>
        <dbReference type="EMBL" id="KAI4377988.1"/>
    </source>
</evidence>
<evidence type="ECO:0000313" key="2">
    <source>
        <dbReference type="Proteomes" id="UP001057402"/>
    </source>
</evidence>
<accession>A0ACB9RKL6</accession>
<reference evidence="2" key="1">
    <citation type="journal article" date="2023" name="Front. Plant Sci.">
        <title>Chromosomal-level genome assembly of Melastoma candidum provides insights into trichome evolution.</title>
        <authorList>
            <person name="Zhong Y."/>
            <person name="Wu W."/>
            <person name="Sun C."/>
            <person name="Zou P."/>
            <person name="Liu Y."/>
            <person name="Dai S."/>
            <person name="Zhou R."/>
        </authorList>
    </citation>
    <scope>NUCLEOTIDE SEQUENCE [LARGE SCALE GENOMIC DNA]</scope>
</reference>
<dbReference type="Proteomes" id="UP001057402">
    <property type="component" value="Chromosome 4"/>
</dbReference>